<dbReference type="GO" id="GO:0005886">
    <property type="term" value="C:plasma membrane"/>
    <property type="evidence" value="ECO:0007669"/>
    <property type="project" value="TreeGrafter"/>
</dbReference>
<keyword evidence="3 8" id="KW-0812">Transmembrane</keyword>
<evidence type="ECO:0000256" key="6">
    <source>
        <dbReference type="ARBA" id="ARBA00023136"/>
    </source>
</evidence>
<keyword evidence="7" id="KW-0407">Ion channel</keyword>
<keyword evidence="5" id="KW-0406">Ion transport</keyword>
<dbReference type="OrthoDB" id="297496at2759"/>
<feature type="transmembrane region" description="Helical" evidence="8">
    <location>
        <begin position="119"/>
        <end position="143"/>
    </location>
</feature>
<dbReference type="PANTHER" id="PTHR11003">
    <property type="entry name" value="POTASSIUM CHANNEL, SUBFAMILY K"/>
    <property type="match status" value="1"/>
</dbReference>
<gene>
    <name evidence="10" type="ORF">MELIAE_LOCUS2690</name>
</gene>
<proteinExistence type="predicted"/>
<feature type="transmembrane region" description="Helical" evidence="8">
    <location>
        <begin position="155"/>
        <end position="173"/>
    </location>
</feature>
<evidence type="ECO:0000256" key="7">
    <source>
        <dbReference type="ARBA" id="ARBA00023303"/>
    </source>
</evidence>
<keyword evidence="6 8" id="KW-0472">Membrane</keyword>
<reference evidence="10" key="1">
    <citation type="submission" date="2021-12" db="EMBL/GenBank/DDBJ databases">
        <authorList>
            <person name="King R."/>
        </authorList>
    </citation>
    <scope>NUCLEOTIDE SEQUENCE</scope>
</reference>
<evidence type="ECO:0000256" key="8">
    <source>
        <dbReference type="SAM" id="Phobius"/>
    </source>
</evidence>
<feature type="transmembrane region" description="Helical" evidence="8">
    <location>
        <begin position="185"/>
        <end position="207"/>
    </location>
</feature>
<evidence type="ECO:0000259" key="9">
    <source>
        <dbReference type="Pfam" id="PF07885"/>
    </source>
</evidence>
<evidence type="ECO:0000256" key="3">
    <source>
        <dbReference type="ARBA" id="ARBA00022692"/>
    </source>
</evidence>
<dbReference type="GO" id="GO:0030322">
    <property type="term" value="P:stabilization of membrane potential"/>
    <property type="evidence" value="ECO:0007669"/>
    <property type="project" value="TreeGrafter"/>
</dbReference>
<name>A0A9P0AVW4_BRAAE</name>
<keyword evidence="4 8" id="KW-1133">Transmembrane helix</keyword>
<keyword evidence="2" id="KW-0813">Transport</keyword>
<dbReference type="SUPFAM" id="SSF81324">
    <property type="entry name" value="Voltage-gated potassium channels"/>
    <property type="match status" value="1"/>
</dbReference>
<organism evidence="10 11">
    <name type="scientific">Brassicogethes aeneus</name>
    <name type="common">Rape pollen beetle</name>
    <name type="synonym">Meligethes aeneus</name>
    <dbReference type="NCBI Taxonomy" id="1431903"/>
    <lineage>
        <taxon>Eukaryota</taxon>
        <taxon>Metazoa</taxon>
        <taxon>Ecdysozoa</taxon>
        <taxon>Arthropoda</taxon>
        <taxon>Hexapoda</taxon>
        <taxon>Insecta</taxon>
        <taxon>Pterygota</taxon>
        <taxon>Neoptera</taxon>
        <taxon>Endopterygota</taxon>
        <taxon>Coleoptera</taxon>
        <taxon>Polyphaga</taxon>
        <taxon>Cucujiformia</taxon>
        <taxon>Nitidulidae</taxon>
        <taxon>Meligethinae</taxon>
        <taxon>Brassicogethes</taxon>
    </lineage>
</organism>
<dbReference type="InterPro" id="IPR003280">
    <property type="entry name" value="2pore_dom_K_chnl"/>
</dbReference>
<dbReference type="GO" id="GO:0022841">
    <property type="term" value="F:potassium ion leak channel activity"/>
    <property type="evidence" value="ECO:0007669"/>
    <property type="project" value="TreeGrafter"/>
</dbReference>
<sequence length="298" mass="33905">MIYYAMIGIPLTLLYLSSVGSILSRVARGVFSRALCCCLCSNCGYCCYDEKRMAEKERKMKRKRQQLELQQQMGLQEPFYVRSNSNFGNNIHSPNKDGVVKEIDSLSNDNESKTSMHGWSILAPILLCLIMMFIYICIGTFVLYKLENWSLLDGFYFCFMSLTTIGFGDMISGNEPFLMNESNTTIWFCSIYIMSGMALTAMCFNVVHDEIVHRLRHQDKITTKKTSQNFPDDINDPNLTEETLLSTGTPTSLIDMNHEIVSINTKIPEVIENTIITGVYTLPEEPENEENAEENTAM</sequence>
<protein>
    <recommendedName>
        <fullName evidence="9">Potassium channel domain-containing protein</fullName>
    </recommendedName>
</protein>
<evidence type="ECO:0000256" key="4">
    <source>
        <dbReference type="ARBA" id="ARBA00022989"/>
    </source>
</evidence>
<evidence type="ECO:0000256" key="5">
    <source>
        <dbReference type="ARBA" id="ARBA00023065"/>
    </source>
</evidence>
<dbReference type="InterPro" id="IPR013099">
    <property type="entry name" value="K_chnl_dom"/>
</dbReference>
<dbReference type="Proteomes" id="UP001154078">
    <property type="component" value="Chromosome 11"/>
</dbReference>
<dbReference type="Pfam" id="PF07885">
    <property type="entry name" value="Ion_trans_2"/>
    <property type="match status" value="1"/>
</dbReference>
<dbReference type="AlphaFoldDB" id="A0A9P0AVW4"/>
<evidence type="ECO:0000313" key="10">
    <source>
        <dbReference type="EMBL" id="CAH0549596.1"/>
    </source>
</evidence>
<evidence type="ECO:0000256" key="2">
    <source>
        <dbReference type="ARBA" id="ARBA00022448"/>
    </source>
</evidence>
<evidence type="ECO:0000256" key="1">
    <source>
        <dbReference type="ARBA" id="ARBA00004141"/>
    </source>
</evidence>
<dbReference type="GO" id="GO:0015271">
    <property type="term" value="F:outward rectifier potassium channel activity"/>
    <property type="evidence" value="ECO:0007669"/>
    <property type="project" value="TreeGrafter"/>
</dbReference>
<evidence type="ECO:0000313" key="11">
    <source>
        <dbReference type="Proteomes" id="UP001154078"/>
    </source>
</evidence>
<feature type="domain" description="Potassium channel" evidence="9">
    <location>
        <begin position="131"/>
        <end position="209"/>
    </location>
</feature>
<keyword evidence="11" id="KW-1185">Reference proteome</keyword>
<dbReference type="EMBL" id="OV121142">
    <property type="protein sequence ID" value="CAH0549596.1"/>
    <property type="molecule type" value="Genomic_DNA"/>
</dbReference>
<comment type="subcellular location">
    <subcellularLocation>
        <location evidence="1">Membrane</location>
        <topology evidence="1">Multi-pass membrane protein</topology>
    </subcellularLocation>
</comment>
<dbReference type="PANTHER" id="PTHR11003:SF257">
    <property type="entry name" value="POTASSIUM CHANNEL DOMAIN-CONTAINING PROTEIN"/>
    <property type="match status" value="1"/>
</dbReference>
<dbReference type="Gene3D" id="1.10.287.70">
    <property type="match status" value="1"/>
</dbReference>
<accession>A0A9P0AVW4</accession>